<dbReference type="SUPFAM" id="SSF54373">
    <property type="entry name" value="FAD-linked reductases, C-terminal domain"/>
    <property type="match status" value="1"/>
</dbReference>
<evidence type="ECO:0000256" key="1">
    <source>
        <dbReference type="ARBA" id="ARBA00001974"/>
    </source>
</evidence>
<dbReference type="Pfam" id="PF01266">
    <property type="entry name" value="DAO"/>
    <property type="match status" value="1"/>
</dbReference>
<comment type="cofactor">
    <cofactor evidence="1">
        <name>FAD</name>
        <dbReference type="ChEBI" id="CHEBI:57692"/>
    </cofactor>
</comment>
<dbReference type="Gene3D" id="3.50.50.60">
    <property type="entry name" value="FAD/NAD(P)-binding domain"/>
    <property type="match status" value="1"/>
</dbReference>
<dbReference type="OrthoDB" id="9766796at2"/>
<dbReference type="Pfam" id="PF16901">
    <property type="entry name" value="DAO_C"/>
    <property type="match status" value="1"/>
</dbReference>
<sequence length="525" mass="59293">MQYTREDIVKKINAEDWDLIIIGGGVTGAGILREAVRRNLKALLVEQRDFAWGASSRSGQLVHGGLRYLQQGDFMLTYQSVREREMLLQEIPGLVKPFGMMMAVYKGSLLQRLIVQAGLLTYDVMSRKFRKHTYSVKEMLQRFPGLREKGLECGLLFYESVTDDARLVLRVLQQAREEGGVTLNYCKVTDLLKDDGRVCGVELEDSVSGEKMQAKAKQVISATGAWADDFRSKVRRKNSKHMRPLRGSHLVFSADRLPVSQSIVITHPVSKRPGFIFPWEGRVITGNTDIDHRQKLTEEAFATSGEVDYLLESVRHHFPDLDITRKDIIATYSGVRPVVGSGKKDPSKESRDHVVWQEDGLLTVTGGKLTTFRLIALDALKAARPALGDLPDLDKKQRVFSPVKPLSAEAAGLGRESLTRLQGRYGARAQDLIKDAQPGELENIPGTETLWAELRWAAKNEMVVHLEDLMRRRTRIAVLLRQGGASYMPAIKEICQPLLGWDDEKWSQEEKQYLQSWQKYNGVKY</sequence>
<evidence type="ECO:0000313" key="10">
    <source>
        <dbReference type="Proteomes" id="UP000183994"/>
    </source>
</evidence>
<dbReference type="GO" id="GO:0046168">
    <property type="term" value="P:glycerol-3-phosphate catabolic process"/>
    <property type="evidence" value="ECO:0007669"/>
    <property type="project" value="TreeGrafter"/>
</dbReference>
<reference evidence="10" key="1">
    <citation type="submission" date="2016-11" db="EMBL/GenBank/DDBJ databases">
        <authorList>
            <person name="Varghese N."/>
            <person name="Submissions S."/>
        </authorList>
    </citation>
    <scope>NUCLEOTIDE SEQUENCE [LARGE SCALE GENOMIC DNA]</scope>
    <source>
        <strain evidence="10">DSM 16219</strain>
    </source>
</reference>
<evidence type="ECO:0000313" key="9">
    <source>
        <dbReference type="EMBL" id="SHJ69006.1"/>
    </source>
</evidence>
<dbReference type="EMBL" id="FQZU01000010">
    <property type="protein sequence ID" value="SHJ69006.1"/>
    <property type="molecule type" value="Genomic_DNA"/>
</dbReference>
<dbReference type="Gene3D" id="1.10.8.870">
    <property type="entry name" value="Alpha-glycerophosphate oxidase, cap domain"/>
    <property type="match status" value="1"/>
</dbReference>
<evidence type="ECO:0000259" key="7">
    <source>
        <dbReference type="Pfam" id="PF01266"/>
    </source>
</evidence>
<evidence type="ECO:0000256" key="2">
    <source>
        <dbReference type="ARBA" id="ARBA00007330"/>
    </source>
</evidence>
<comment type="similarity">
    <text evidence="2">Belongs to the FAD-dependent glycerol-3-phosphate dehydrogenase family.</text>
</comment>
<keyword evidence="3" id="KW-0285">Flavoprotein</keyword>
<evidence type="ECO:0000259" key="8">
    <source>
        <dbReference type="Pfam" id="PF16901"/>
    </source>
</evidence>
<dbReference type="InterPro" id="IPR000447">
    <property type="entry name" value="G3P_DH_FAD-dep"/>
</dbReference>
<name>A0A1M6LCV7_9BACT</name>
<dbReference type="GO" id="GO:0004368">
    <property type="term" value="F:glycerol-3-phosphate dehydrogenase (quinone) activity"/>
    <property type="evidence" value="ECO:0007669"/>
    <property type="project" value="InterPro"/>
</dbReference>
<protein>
    <submittedName>
        <fullName evidence="9">Glycerol-3-phosphate dehydrogenase</fullName>
    </submittedName>
</protein>
<dbReference type="PANTHER" id="PTHR11985:SF35">
    <property type="entry name" value="ANAEROBIC GLYCEROL-3-PHOSPHATE DEHYDROGENASE SUBUNIT A"/>
    <property type="match status" value="1"/>
</dbReference>
<dbReference type="Gene3D" id="3.30.9.10">
    <property type="entry name" value="D-Amino Acid Oxidase, subunit A, domain 2"/>
    <property type="match status" value="1"/>
</dbReference>
<dbReference type="InterPro" id="IPR038299">
    <property type="entry name" value="DAO_C_sf"/>
</dbReference>
<evidence type="ECO:0000256" key="6">
    <source>
        <dbReference type="ARBA" id="ARBA00023002"/>
    </source>
</evidence>
<evidence type="ECO:0000256" key="3">
    <source>
        <dbReference type="ARBA" id="ARBA00022630"/>
    </source>
</evidence>
<evidence type="ECO:0000256" key="4">
    <source>
        <dbReference type="ARBA" id="ARBA00022798"/>
    </source>
</evidence>
<keyword evidence="6" id="KW-0560">Oxidoreductase</keyword>
<keyword evidence="10" id="KW-1185">Reference proteome</keyword>
<dbReference type="InterPro" id="IPR006076">
    <property type="entry name" value="FAD-dep_OxRdtase"/>
</dbReference>
<organism evidence="9 10">
    <name type="scientific">Desulfatibacillum alkenivorans DSM 16219</name>
    <dbReference type="NCBI Taxonomy" id="1121393"/>
    <lineage>
        <taxon>Bacteria</taxon>
        <taxon>Pseudomonadati</taxon>
        <taxon>Thermodesulfobacteriota</taxon>
        <taxon>Desulfobacteria</taxon>
        <taxon>Desulfobacterales</taxon>
        <taxon>Desulfatibacillaceae</taxon>
        <taxon>Desulfatibacillum</taxon>
    </lineage>
</organism>
<dbReference type="GO" id="GO:0006071">
    <property type="term" value="P:glycerol metabolic process"/>
    <property type="evidence" value="ECO:0007669"/>
    <property type="project" value="UniProtKB-KW"/>
</dbReference>
<gene>
    <name evidence="9" type="ORF">SAMN02745216_02101</name>
</gene>
<dbReference type="AlphaFoldDB" id="A0A1M6LCV7"/>
<dbReference type="RefSeq" id="WP_073475550.1">
    <property type="nucleotide sequence ID" value="NZ_FQZU01000010.1"/>
</dbReference>
<accession>A0A1M6LCV7</accession>
<proteinExistence type="inferred from homology"/>
<dbReference type="Proteomes" id="UP000183994">
    <property type="component" value="Unassembled WGS sequence"/>
</dbReference>
<evidence type="ECO:0000256" key="5">
    <source>
        <dbReference type="ARBA" id="ARBA00022827"/>
    </source>
</evidence>
<dbReference type="InterPro" id="IPR036188">
    <property type="entry name" value="FAD/NAD-bd_sf"/>
</dbReference>
<keyword evidence="4" id="KW-0319">Glycerol metabolism</keyword>
<feature type="domain" description="FAD dependent oxidoreductase" evidence="7">
    <location>
        <begin position="18"/>
        <end position="371"/>
    </location>
</feature>
<keyword evidence="5" id="KW-0274">FAD</keyword>
<dbReference type="PRINTS" id="PR01001">
    <property type="entry name" value="FADG3PDH"/>
</dbReference>
<dbReference type="InterPro" id="IPR031656">
    <property type="entry name" value="DAO_C"/>
</dbReference>
<feature type="domain" description="Alpha-glycerophosphate oxidase C-terminal" evidence="8">
    <location>
        <begin position="408"/>
        <end position="505"/>
    </location>
</feature>
<dbReference type="STRING" id="1121393.SAMN02745216_02101"/>
<dbReference type="PANTHER" id="PTHR11985">
    <property type="entry name" value="GLYCEROL-3-PHOSPHATE DEHYDROGENASE"/>
    <property type="match status" value="1"/>
</dbReference>
<dbReference type="SUPFAM" id="SSF51905">
    <property type="entry name" value="FAD/NAD(P)-binding domain"/>
    <property type="match status" value="1"/>
</dbReference>